<dbReference type="GO" id="GO:0046983">
    <property type="term" value="F:protein dimerization activity"/>
    <property type="evidence" value="ECO:0007669"/>
    <property type="project" value="InterPro"/>
</dbReference>
<evidence type="ECO:0000256" key="5">
    <source>
        <dbReference type="ARBA" id="ARBA00022491"/>
    </source>
</evidence>
<dbReference type="InterPro" id="IPR036421">
    <property type="entry name" value="Fe_dep_repressor_sf"/>
</dbReference>
<keyword evidence="6" id="KW-0805">Transcription regulation</keyword>
<proteinExistence type="inferred from homology"/>
<feature type="domain" description="HTH dtxR-type" evidence="12">
    <location>
        <begin position="19"/>
        <end position="80"/>
    </location>
</feature>
<dbReference type="Pfam" id="PF02742">
    <property type="entry name" value="Fe_dep_repr_C"/>
    <property type="match status" value="1"/>
</dbReference>
<keyword evidence="4" id="KW-0963">Cytoplasm</keyword>
<evidence type="ECO:0000256" key="1">
    <source>
        <dbReference type="ARBA" id="ARBA00004496"/>
    </source>
</evidence>
<dbReference type="GO" id="GO:0046914">
    <property type="term" value="F:transition metal ion binding"/>
    <property type="evidence" value="ECO:0007669"/>
    <property type="project" value="InterPro"/>
</dbReference>
<keyword evidence="7" id="KW-0238">DNA-binding</keyword>
<dbReference type="GO" id="GO:0003700">
    <property type="term" value="F:DNA-binding transcription factor activity"/>
    <property type="evidence" value="ECO:0007669"/>
    <property type="project" value="InterPro"/>
</dbReference>
<keyword evidence="8" id="KW-0010">Activator</keyword>
<comment type="caution">
    <text evidence="13">The sequence shown here is derived from an EMBL/GenBank/DDBJ whole genome shotgun (WGS) entry which is preliminary data.</text>
</comment>
<dbReference type="GO" id="GO:0003677">
    <property type="term" value="F:DNA binding"/>
    <property type="evidence" value="ECO:0007669"/>
    <property type="project" value="UniProtKB-KW"/>
</dbReference>
<dbReference type="InterPro" id="IPR036388">
    <property type="entry name" value="WH-like_DNA-bd_sf"/>
</dbReference>
<name>A0A926DD01_9FIRM</name>
<evidence type="ECO:0000256" key="9">
    <source>
        <dbReference type="ARBA" id="ARBA00023163"/>
    </source>
</evidence>
<evidence type="ECO:0000259" key="12">
    <source>
        <dbReference type="PROSITE" id="PS50944"/>
    </source>
</evidence>
<dbReference type="PROSITE" id="PS50944">
    <property type="entry name" value="HTH_DTXR"/>
    <property type="match status" value="1"/>
</dbReference>
<dbReference type="Gene3D" id="1.10.10.10">
    <property type="entry name" value="Winged helix-like DNA-binding domain superfamily/Winged helix DNA-binding domain"/>
    <property type="match status" value="1"/>
</dbReference>
<evidence type="ECO:0000256" key="8">
    <source>
        <dbReference type="ARBA" id="ARBA00023159"/>
    </source>
</evidence>
<dbReference type="EMBL" id="JACRSP010000001">
    <property type="protein sequence ID" value="MBC8535572.1"/>
    <property type="molecule type" value="Genomic_DNA"/>
</dbReference>
<dbReference type="Proteomes" id="UP000620366">
    <property type="component" value="Unassembled WGS sequence"/>
</dbReference>
<protein>
    <recommendedName>
        <fullName evidence="11">Manganese transport regulator</fullName>
    </recommendedName>
</protein>
<dbReference type="InterPro" id="IPR036390">
    <property type="entry name" value="WH_DNA-bd_sf"/>
</dbReference>
<dbReference type="Gene3D" id="1.10.60.10">
    <property type="entry name" value="Iron dependent repressor, metal binding and dimerisation domain"/>
    <property type="match status" value="1"/>
</dbReference>
<keyword evidence="9" id="KW-0804">Transcription</keyword>
<evidence type="ECO:0000313" key="13">
    <source>
        <dbReference type="EMBL" id="MBC8535572.1"/>
    </source>
</evidence>
<dbReference type="SUPFAM" id="SSF47979">
    <property type="entry name" value="Iron-dependent repressor protein, dimerization domain"/>
    <property type="match status" value="1"/>
</dbReference>
<evidence type="ECO:0000313" key="14">
    <source>
        <dbReference type="Proteomes" id="UP000620366"/>
    </source>
</evidence>
<keyword evidence="10" id="KW-0464">Manganese</keyword>
<comment type="similarity">
    <text evidence="2">Belongs to the DtxR/MntR family.</text>
</comment>
<dbReference type="InterPro" id="IPR001367">
    <property type="entry name" value="Fe_dep_repressor"/>
</dbReference>
<dbReference type="SMART" id="SM00529">
    <property type="entry name" value="HTH_DTXR"/>
    <property type="match status" value="1"/>
</dbReference>
<evidence type="ECO:0000256" key="3">
    <source>
        <dbReference type="ARBA" id="ARBA00011738"/>
    </source>
</evidence>
<evidence type="ECO:0000256" key="6">
    <source>
        <dbReference type="ARBA" id="ARBA00023015"/>
    </source>
</evidence>
<organism evidence="13 14">
    <name type="scientific">Feifania hominis</name>
    <dbReference type="NCBI Taxonomy" id="2763660"/>
    <lineage>
        <taxon>Bacteria</taxon>
        <taxon>Bacillati</taxon>
        <taxon>Bacillota</taxon>
        <taxon>Clostridia</taxon>
        <taxon>Eubacteriales</taxon>
        <taxon>Feifaniaceae</taxon>
        <taxon>Feifania</taxon>
    </lineage>
</organism>
<comment type="subcellular location">
    <subcellularLocation>
        <location evidence="1">Cytoplasm</location>
    </subcellularLocation>
</comment>
<dbReference type="InterPro" id="IPR050536">
    <property type="entry name" value="DtxR_MntR_Metal-Reg"/>
</dbReference>
<sequence>MPQDYYTLEGYRRKNNRLVTESMEDYLEMICRYFLQEGYVRVNTLAELLNVKPSSSSKMVGILKQAGLVSFERYGVVRPTDEGLRLGRYLLHRHDVLHRFFCWLNGTQDELEQVEQVEHYMTPQSVQNIERLLGEYIREKSSPP</sequence>
<keyword evidence="5" id="KW-0678">Repressor</keyword>
<evidence type="ECO:0000256" key="7">
    <source>
        <dbReference type="ARBA" id="ARBA00023125"/>
    </source>
</evidence>
<dbReference type="RefSeq" id="WP_249299298.1">
    <property type="nucleotide sequence ID" value="NZ_JACRSP010000001.1"/>
</dbReference>
<evidence type="ECO:0000256" key="4">
    <source>
        <dbReference type="ARBA" id="ARBA00022490"/>
    </source>
</evidence>
<accession>A0A926DD01</accession>
<dbReference type="Pfam" id="PF01325">
    <property type="entry name" value="Fe_dep_repress"/>
    <property type="match status" value="1"/>
</dbReference>
<keyword evidence="14" id="KW-1185">Reference proteome</keyword>
<evidence type="ECO:0000256" key="11">
    <source>
        <dbReference type="ARBA" id="ARBA00032593"/>
    </source>
</evidence>
<dbReference type="InterPro" id="IPR022689">
    <property type="entry name" value="Iron_dep_repressor"/>
</dbReference>
<evidence type="ECO:0000256" key="2">
    <source>
        <dbReference type="ARBA" id="ARBA00007871"/>
    </source>
</evidence>
<dbReference type="PANTHER" id="PTHR33238">
    <property type="entry name" value="IRON (METAL) DEPENDENT REPRESSOR, DTXR FAMILY"/>
    <property type="match status" value="1"/>
</dbReference>
<comment type="subunit">
    <text evidence="3">Homodimer.</text>
</comment>
<dbReference type="GO" id="GO:0005737">
    <property type="term" value="C:cytoplasm"/>
    <property type="evidence" value="ECO:0007669"/>
    <property type="project" value="UniProtKB-SubCell"/>
</dbReference>
<dbReference type="SUPFAM" id="SSF46785">
    <property type="entry name" value="Winged helix' DNA-binding domain"/>
    <property type="match status" value="1"/>
</dbReference>
<reference evidence="13" key="1">
    <citation type="submission" date="2020-08" db="EMBL/GenBank/DDBJ databases">
        <title>Genome public.</title>
        <authorList>
            <person name="Liu C."/>
            <person name="Sun Q."/>
        </authorList>
    </citation>
    <scope>NUCLEOTIDE SEQUENCE</scope>
    <source>
        <strain evidence="13">BX7</strain>
    </source>
</reference>
<evidence type="ECO:0000256" key="10">
    <source>
        <dbReference type="ARBA" id="ARBA00023211"/>
    </source>
</evidence>
<dbReference type="AlphaFoldDB" id="A0A926DD01"/>
<dbReference type="PANTHER" id="PTHR33238:SF11">
    <property type="entry name" value="TRANSCRIPTIONAL REGULATOR MNTR"/>
    <property type="match status" value="1"/>
</dbReference>
<gene>
    <name evidence="13" type="ORF">H8695_02555</name>
</gene>
<dbReference type="InterPro" id="IPR022687">
    <property type="entry name" value="HTH_DTXR"/>
</dbReference>